<dbReference type="PANTHER" id="PTHR14398">
    <property type="entry name" value="RNA RECOGNITION RRM/RNP DOMAIN"/>
    <property type="match status" value="1"/>
</dbReference>
<sequence>MLFPESHEPDLKTWIVKQIENTPDADVDSEVLADYVLALLRHDGDMQAVRKVCESNLPDFLGKDTIPFVDNIFEGIKYQSYLPNAPPRPPKTQPQPQQYMPQQQPLGGGGGPMSGLSYDDGQQQHYFSPPGGRASRKRGYQDLDNPNNGARNGGTGMDECNARAFKQFRRGRGGMYEENDAARNGQPSALLQAQAQMGGQQQPTAGFFGAAAKNGKESSGGGATMPDFSQILSMNQAIQDFLAAQSRGGGGQQQRRRPRCRDYDKKGVCPRGINCNYEHITGDEAPSNLYPFPQVEEYDPLMPLFPPATALPGQAFMFENHQQTSSRPRGGKNHHRQKRDPRAAFSAEGPVFDRTKSTLVVENIPEESFSEEHVREFFSQFGTILEVTMHAYKRLAVVKFDKWASANAAWSSPKVIFDNRFVKVYWHKDDAGDGSGPVNGGDAAAGSHHGPSSVSGAENPSAMSEIDLEEFARRQEEVQRSYEEKTRRREELERQQEELETRQKELLARQAEEKRKLQEKLGAKNGGKPASEEEKKDPSKPMTQTEALRAQLAALEEEARQMGLDPDALDGEDQDHQQWTPRGGYRGRGPWRGSSHAPRARGFAPRARGGYRGRGDVHAAYAAYSLDNRPRKVVLSGVDFTDSGNDENLKQYLFGIGEFTDVQSTPESTEVTFKDRKTAEKFFNSVLLNDKAIPHVGGQLDISWGGSSNGSSGSVPTTPGLFRSNNSTSKNGHNTPEEGELEEEDDNHHGNEGSSSDDKDVRITLDRPTRTDQNEMDYEVAEDEEGQWDY</sequence>
<dbReference type="GO" id="GO:0005634">
    <property type="term" value="C:nucleus"/>
    <property type="evidence" value="ECO:0007669"/>
    <property type="project" value="TreeGrafter"/>
</dbReference>
<feature type="region of interest" description="Disordered" evidence="5">
    <location>
        <begin position="565"/>
        <end position="608"/>
    </location>
</feature>
<comment type="function">
    <text evidence="2">May be involved in the turnover of nuclear polyadenylated (pA+) RNA.</text>
</comment>
<dbReference type="FunFam" id="3.30.70.330:FF:000647">
    <property type="entry name" value="CCCH zinc finger and RRM domain protein"/>
    <property type="match status" value="1"/>
</dbReference>
<evidence type="ECO:0000256" key="3">
    <source>
        <dbReference type="PROSITE-ProRule" id="PRU00176"/>
    </source>
</evidence>
<feature type="region of interest" description="Disordered" evidence="5">
    <location>
        <begin position="80"/>
        <end position="158"/>
    </location>
</feature>
<dbReference type="SMART" id="SM00360">
    <property type="entry name" value="RRM"/>
    <property type="match status" value="1"/>
</dbReference>
<dbReference type="PROSITE" id="PS50103">
    <property type="entry name" value="ZF_C3H1"/>
    <property type="match status" value="1"/>
</dbReference>
<keyword evidence="4" id="KW-0863">Zinc-finger</keyword>
<dbReference type="InterPro" id="IPR045137">
    <property type="entry name" value="RBM26/27"/>
</dbReference>
<feature type="compositionally biased region" description="Pro residues" evidence="5">
    <location>
        <begin position="84"/>
        <end position="93"/>
    </location>
</feature>
<evidence type="ECO:0000313" key="9">
    <source>
        <dbReference type="Proteomes" id="UP001302126"/>
    </source>
</evidence>
<evidence type="ECO:0000259" key="6">
    <source>
        <dbReference type="PROSITE" id="PS50102"/>
    </source>
</evidence>
<dbReference type="Gene3D" id="3.30.70.330">
    <property type="match status" value="1"/>
</dbReference>
<dbReference type="SMART" id="SM00356">
    <property type="entry name" value="ZnF_C3H1"/>
    <property type="match status" value="1"/>
</dbReference>
<feature type="region of interest" description="Disordered" evidence="5">
    <location>
        <begin position="474"/>
        <end position="495"/>
    </location>
</feature>
<feature type="compositionally biased region" description="Basic residues" evidence="5">
    <location>
        <begin position="329"/>
        <end position="339"/>
    </location>
</feature>
<comment type="caution">
    <text evidence="8">The sequence shown here is derived from an EMBL/GenBank/DDBJ whole genome shotgun (WGS) entry which is preliminary data.</text>
</comment>
<dbReference type="AlphaFoldDB" id="A0AAN7AQC5"/>
<feature type="region of interest" description="Disordered" evidence="5">
    <location>
        <begin position="323"/>
        <end position="343"/>
    </location>
</feature>
<keyword evidence="9" id="KW-1185">Reference proteome</keyword>
<dbReference type="InterPro" id="IPR002483">
    <property type="entry name" value="PWI_dom"/>
</dbReference>
<feature type="compositionally biased region" description="Basic and acidic residues" evidence="5">
    <location>
        <begin position="512"/>
        <end position="522"/>
    </location>
</feature>
<proteinExistence type="predicted"/>
<reference evidence="8" key="1">
    <citation type="journal article" date="2023" name="Mol. Phylogenet. Evol.">
        <title>Genome-scale phylogeny and comparative genomics of the fungal order Sordariales.</title>
        <authorList>
            <person name="Hensen N."/>
            <person name="Bonometti L."/>
            <person name="Westerberg I."/>
            <person name="Brannstrom I.O."/>
            <person name="Guillou S."/>
            <person name="Cros-Aarteil S."/>
            <person name="Calhoun S."/>
            <person name="Haridas S."/>
            <person name="Kuo A."/>
            <person name="Mondo S."/>
            <person name="Pangilinan J."/>
            <person name="Riley R."/>
            <person name="LaButti K."/>
            <person name="Andreopoulos B."/>
            <person name="Lipzen A."/>
            <person name="Chen C."/>
            <person name="Yan M."/>
            <person name="Daum C."/>
            <person name="Ng V."/>
            <person name="Clum A."/>
            <person name="Steindorff A."/>
            <person name="Ohm R.A."/>
            <person name="Martin F."/>
            <person name="Silar P."/>
            <person name="Natvig D.O."/>
            <person name="Lalanne C."/>
            <person name="Gautier V."/>
            <person name="Ament-Velasquez S.L."/>
            <person name="Kruys A."/>
            <person name="Hutchinson M.I."/>
            <person name="Powell A.J."/>
            <person name="Barry K."/>
            <person name="Miller A.N."/>
            <person name="Grigoriev I.V."/>
            <person name="Debuchy R."/>
            <person name="Gladieux P."/>
            <person name="Hiltunen Thoren M."/>
            <person name="Johannesson H."/>
        </authorList>
    </citation>
    <scope>NUCLEOTIDE SEQUENCE</scope>
    <source>
        <strain evidence="8">PSN309</strain>
    </source>
</reference>
<dbReference type="EMBL" id="MU864350">
    <property type="protein sequence ID" value="KAK4193795.1"/>
    <property type="molecule type" value="Genomic_DNA"/>
</dbReference>
<dbReference type="PANTHER" id="PTHR14398:SF0">
    <property type="entry name" value="ZINC FINGER PROTEIN SWM"/>
    <property type="match status" value="1"/>
</dbReference>
<keyword evidence="4" id="KW-0479">Metal-binding</keyword>
<feature type="region of interest" description="Disordered" evidence="5">
    <location>
        <begin position="707"/>
        <end position="790"/>
    </location>
</feature>
<dbReference type="GO" id="GO:0003723">
    <property type="term" value="F:RNA binding"/>
    <property type="evidence" value="ECO:0007669"/>
    <property type="project" value="UniProtKB-UniRule"/>
</dbReference>
<dbReference type="PROSITE" id="PS50102">
    <property type="entry name" value="RRM"/>
    <property type="match status" value="1"/>
</dbReference>
<dbReference type="Pfam" id="PF00642">
    <property type="entry name" value="zf-CCCH"/>
    <property type="match status" value="1"/>
</dbReference>
<organism evidence="8 9">
    <name type="scientific">Podospora australis</name>
    <dbReference type="NCBI Taxonomy" id="1536484"/>
    <lineage>
        <taxon>Eukaryota</taxon>
        <taxon>Fungi</taxon>
        <taxon>Dikarya</taxon>
        <taxon>Ascomycota</taxon>
        <taxon>Pezizomycotina</taxon>
        <taxon>Sordariomycetes</taxon>
        <taxon>Sordariomycetidae</taxon>
        <taxon>Sordariales</taxon>
        <taxon>Podosporaceae</taxon>
        <taxon>Podospora</taxon>
    </lineage>
</organism>
<keyword evidence="4" id="KW-0862">Zinc</keyword>
<feature type="region of interest" description="Disordered" evidence="5">
    <location>
        <begin position="512"/>
        <end position="548"/>
    </location>
</feature>
<dbReference type="InterPro" id="IPR012677">
    <property type="entry name" value="Nucleotide-bd_a/b_plait_sf"/>
</dbReference>
<accession>A0AAN7AQC5</accession>
<keyword evidence="1 3" id="KW-0694">RNA-binding</keyword>
<feature type="compositionally biased region" description="Basic and acidic residues" evidence="5">
    <location>
        <begin position="530"/>
        <end position="539"/>
    </location>
</feature>
<evidence type="ECO:0000256" key="5">
    <source>
        <dbReference type="SAM" id="MobiDB-lite"/>
    </source>
</evidence>
<dbReference type="Proteomes" id="UP001302126">
    <property type="component" value="Unassembled WGS sequence"/>
</dbReference>
<dbReference type="InterPro" id="IPR000571">
    <property type="entry name" value="Znf_CCCH"/>
</dbReference>
<reference evidence="8" key="2">
    <citation type="submission" date="2023-05" db="EMBL/GenBank/DDBJ databases">
        <authorList>
            <consortium name="Lawrence Berkeley National Laboratory"/>
            <person name="Steindorff A."/>
            <person name="Hensen N."/>
            <person name="Bonometti L."/>
            <person name="Westerberg I."/>
            <person name="Brannstrom I.O."/>
            <person name="Guillou S."/>
            <person name="Cros-Aarteil S."/>
            <person name="Calhoun S."/>
            <person name="Haridas S."/>
            <person name="Kuo A."/>
            <person name="Mondo S."/>
            <person name="Pangilinan J."/>
            <person name="Riley R."/>
            <person name="Labutti K."/>
            <person name="Andreopoulos B."/>
            <person name="Lipzen A."/>
            <person name="Chen C."/>
            <person name="Yanf M."/>
            <person name="Daum C."/>
            <person name="Ng V."/>
            <person name="Clum A."/>
            <person name="Ohm R."/>
            <person name="Martin F."/>
            <person name="Silar P."/>
            <person name="Natvig D."/>
            <person name="Lalanne C."/>
            <person name="Gautier V."/>
            <person name="Ament-Velasquez S.L."/>
            <person name="Kruys A."/>
            <person name="Hutchinson M.I."/>
            <person name="Powell A.J."/>
            <person name="Barry K."/>
            <person name="Miller A.N."/>
            <person name="Grigoriev I.V."/>
            <person name="Debuchy R."/>
            <person name="Gladieux P."/>
            <person name="Thoren M.H."/>
            <person name="Johannesson H."/>
        </authorList>
    </citation>
    <scope>NUCLEOTIDE SEQUENCE</scope>
    <source>
        <strain evidence="8">PSN309</strain>
    </source>
</reference>
<dbReference type="Pfam" id="PF01480">
    <property type="entry name" value="PWI"/>
    <property type="match status" value="1"/>
</dbReference>
<feature type="zinc finger region" description="C3H1-type" evidence="4">
    <location>
        <begin position="254"/>
        <end position="282"/>
    </location>
</feature>
<feature type="domain" description="C3H1-type" evidence="7">
    <location>
        <begin position="254"/>
        <end position="282"/>
    </location>
</feature>
<evidence type="ECO:0000256" key="4">
    <source>
        <dbReference type="PROSITE-ProRule" id="PRU00723"/>
    </source>
</evidence>
<feature type="compositionally biased region" description="Basic and acidic residues" evidence="5">
    <location>
        <begin position="746"/>
        <end position="773"/>
    </location>
</feature>
<feature type="domain" description="RRM" evidence="6">
    <location>
        <begin position="357"/>
        <end position="429"/>
    </location>
</feature>
<evidence type="ECO:0000259" key="7">
    <source>
        <dbReference type="PROSITE" id="PS50103"/>
    </source>
</evidence>
<feature type="compositionally biased region" description="Acidic residues" evidence="5">
    <location>
        <begin position="774"/>
        <end position="790"/>
    </location>
</feature>
<name>A0AAN7AQC5_9PEZI</name>
<protein>
    <submittedName>
        <fullName evidence="8">RNA-binding protein 26</fullName>
    </submittedName>
</protein>
<evidence type="ECO:0000256" key="1">
    <source>
        <dbReference type="ARBA" id="ARBA00022884"/>
    </source>
</evidence>
<dbReference type="CDD" id="cd12257">
    <property type="entry name" value="RRM1_RBM26_like"/>
    <property type="match status" value="1"/>
</dbReference>
<gene>
    <name evidence="8" type="ORF">QBC35DRAFT_480287</name>
</gene>
<feature type="compositionally biased region" description="Polar residues" evidence="5">
    <location>
        <begin position="723"/>
        <end position="734"/>
    </location>
</feature>
<feature type="compositionally biased region" description="Polar residues" evidence="5">
    <location>
        <begin position="450"/>
        <end position="461"/>
    </location>
</feature>
<dbReference type="Pfam" id="PF00076">
    <property type="entry name" value="RRM_1"/>
    <property type="match status" value="1"/>
</dbReference>
<dbReference type="InterPro" id="IPR000504">
    <property type="entry name" value="RRM_dom"/>
</dbReference>
<evidence type="ECO:0000313" key="8">
    <source>
        <dbReference type="EMBL" id="KAK4193795.1"/>
    </source>
</evidence>
<dbReference type="SUPFAM" id="SSF54928">
    <property type="entry name" value="RNA-binding domain, RBD"/>
    <property type="match status" value="1"/>
</dbReference>
<dbReference type="GO" id="GO:0008270">
    <property type="term" value="F:zinc ion binding"/>
    <property type="evidence" value="ECO:0007669"/>
    <property type="project" value="UniProtKB-KW"/>
</dbReference>
<dbReference type="InterPro" id="IPR035979">
    <property type="entry name" value="RBD_domain_sf"/>
</dbReference>
<feature type="compositionally biased region" description="Low complexity" evidence="5">
    <location>
        <begin position="94"/>
        <end position="105"/>
    </location>
</feature>
<evidence type="ECO:0000256" key="2">
    <source>
        <dbReference type="ARBA" id="ARBA00043866"/>
    </source>
</evidence>
<feature type="region of interest" description="Disordered" evidence="5">
    <location>
        <begin position="433"/>
        <end position="461"/>
    </location>
</feature>